<dbReference type="SUPFAM" id="SSF55729">
    <property type="entry name" value="Acyl-CoA N-acyltransferases (Nat)"/>
    <property type="match status" value="1"/>
</dbReference>
<organism evidence="2 3">
    <name type="scientific">Catenulispora yoronensis</name>
    <dbReference type="NCBI Taxonomy" id="450799"/>
    <lineage>
        <taxon>Bacteria</taxon>
        <taxon>Bacillati</taxon>
        <taxon>Actinomycetota</taxon>
        <taxon>Actinomycetes</taxon>
        <taxon>Catenulisporales</taxon>
        <taxon>Catenulisporaceae</taxon>
        <taxon>Catenulispora</taxon>
    </lineage>
</organism>
<dbReference type="CDD" id="cd04301">
    <property type="entry name" value="NAT_SF"/>
    <property type="match status" value="1"/>
</dbReference>
<dbReference type="Gene3D" id="3.40.630.30">
    <property type="match status" value="1"/>
</dbReference>
<dbReference type="InterPro" id="IPR000182">
    <property type="entry name" value="GNAT_dom"/>
</dbReference>
<sequence>MTVEYALTRGEAALLLLDEVAPIVAAAFAQSPYNEARSADSPALARFEKQTRQPGFALATAHVGDEVVGVAFGYTLSPTTGWWKSVLEPVDADTFREDGARTFGLFEMAVHPDWQRRGIATGLHRKLLEGRGEERVVLNCRPDATAAQAAYALWGYRRVTSTIPWDGAPVYDVLLLEI</sequence>
<comment type="caution">
    <text evidence="2">The sequence shown here is derived from an EMBL/GenBank/DDBJ whole genome shotgun (WGS) entry which is preliminary data.</text>
</comment>
<proteinExistence type="predicted"/>
<gene>
    <name evidence="2" type="ORF">GCM10009839_38780</name>
</gene>
<dbReference type="InterPro" id="IPR016181">
    <property type="entry name" value="Acyl_CoA_acyltransferase"/>
</dbReference>
<dbReference type="PROSITE" id="PS51186">
    <property type="entry name" value="GNAT"/>
    <property type="match status" value="1"/>
</dbReference>
<protein>
    <recommendedName>
        <fullName evidence="1">N-acetyltransferase domain-containing protein</fullName>
    </recommendedName>
</protein>
<dbReference type="RefSeq" id="WP_344667031.1">
    <property type="nucleotide sequence ID" value="NZ_BAAAQN010000021.1"/>
</dbReference>
<feature type="domain" description="N-acetyltransferase" evidence="1">
    <location>
        <begin position="15"/>
        <end position="177"/>
    </location>
</feature>
<reference evidence="3" key="1">
    <citation type="journal article" date="2019" name="Int. J. Syst. Evol. Microbiol.">
        <title>The Global Catalogue of Microorganisms (GCM) 10K type strain sequencing project: providing services to taxonomists for standard genome sequencing and annotation.</title>
        <authorList>
            <consortium name="The Broad Institute Genomics Platform"/>
            <consortium name="The Broad Institute Genome Sequencing Center for Infectious Disease"/>
            <person name="Wu L."/>
            <person name="Ma J."/>
        </authorList>
    </citation>
    <scope>NUCLEOTIDE SEQUENCE [LARGE SCALE GENOMIC DNA]</scope>
    <source>
        <strain evidence="3">JCM 16014</strain>
    </source>
</reference>
<evidence type="ECO:0000313" key="2">
    <source>
        <dbReference type="EMBL" id="GAA2034507.1"/>
    </source>
</evidence>
<evidence type="ECO:0000313" key="3">
    <source>
        <dbReference type="Proteomes" id="UP001500751"/>
    </source>
</evidence>
<name>A0ABP5FXG7_9ACTN</name>
<accession>A0ABP5FXG7</accession>
<dbReference type="EMBL" id="BAAAQN010000021">
    <property type="protein sequence ID" value="GAA2034507.1"/>
    <property type="molecule type" value="Genomic_DNA"/>
</dbReference>
<keyword evidence="3" id="KW-1185">Reference proteome</keyword>
<dbReference type="Proteomes" id="UP001500751">
    <property type="component" value="Unassembled WGS sequence"/>
</dbReference>
<evidence type="ECO:0000259" key="1">
    <source>
        <dbReference type="PROSITE" id="PS51186"/>
    </source>
</evidence>
<dbReference type="Pfam" id="PF00583">
    <property type="entry name" value="Acetyltransf_1"/>
    <property type="match status" value="1"/>
</dbReference>